<feature type="compositionally biased region" description="Basic and acidic residues" evidence="1">
    <location>
        <begin position="124"/>
        <end position="134"/>
    </location>
</feature>
<accession>A0A1I8HSP8</accession>
<feature type="compositionally biased region" description="Low complexity" evidence="1">
    <location>
        <begin position="104"/>
        <end position="114"/>
    </location>
</feature>
<reference evidence="3" key="1">
    <citation type="submission" date="2016-11" db="UniProtKB">
        <authorList>
            <consortium name="WormBaseParasite"/>
        </authorList>
    </citation>
    <scope>IDENTIFICATION</scope>
</reference>
<proteinExistence type="predicted"/>
<evidence type="ECO:0000313" key="3">
    <source>
        <dbReference type="WBParaSite" id="maker-uti_cns_0007622-snap-gene-0.2-mRNA-1"/>
    </source>
</evidence>
<name>A0A1I8HSP8_9PLAT</name>
<dbReference type="WBParaSite" id="maker-uti_cns_0007622-snap-gene-0.2-mRNA-1">
    <property type="protein sequence ID" value="maker-uti_cns_0007622-snap-gene-0.2-mRNA-1"/>
    <property type="gene ID" value="maker-uti_cns_0007622-snap-gene-0.2"/>
</dbReference>
<evidence type="ECO:0000256" key="1">
    <source>
        <dbReference type="SAM" id="MobiDB-lite"/>
    </source>
</evidence>
<feature type="region of interest" description="Disordered" evidence="1">
    <location>
        <begin position="178"/>
        <end position="197"/>
    </location>
</feature>
<feature type="compositionally biased region" description="Low complexity" evidence="1">
    <location>
        <begin position="150"/>
        <end position="166"/>
    </location>
</feature>
<dbReference type="Proteomes" id="UP000095280">
    <property type="component" value="Unplaced"/>
</dbReference>
<feature type="compositionally biased region" description="Acidic residues" evidence="1">
    <location>
        <begin position="138"/>
        <end position="148"/>
    </location>
</feature>
<evidence type="ECO:0000313" key="2">
    <source>
        <dbReference type="Proteomes" id="UP000095280"/>
    </source>
</evidence>
<sequence length="197" mass="21253">MASKPAKFLYPSEVRFFARVKNWPELTAAAVDSGGDHRLNSDSLSDYARRLLSHDSKYPKLQVVQLGGVWYALNSLQLAICRQLQRAGHCRRIRVLVCPARAAAGRPRTGARPTHGVRSNGNGHNHETSDDRSSSESSVDDDDEEDENQGYGDSNSDSSGCSCSDSYCSECAAKEADIDDEAEGTGAPITAIGRFGG</sequence>
<feature type="region of interest" description="Disordered" evidence="1">
    <location>
        <begin position="104"/>
        <end position="166"/>
    </location>
</feature>
<protein>
    <submittedName>
        <fullName evidence="3">Uncharacterized protein</fullName>
    </submittedName>
</protein>
<dbReference type="AlphaFoldDB" id="A0A1I8HSP8"/>
<keyword evidence="2" id="KW-1185">Reference proteome</keyword>
<organism evidence="2 3">
    <name type="scientific">Macrostomum lignano</name>
    <dbReference type="NCBI Taxonomy" id="282301"/>
    <lineage>
        <taxon>Eukaryota</taxon>
        <taxon>Metazoa</taxon>
        <taxon>Spiralia</taxon>
        <taxon>Lophotrochozoa</taxon>
        <taxon>Platyhelminthes</taxon>
        <taxon>Rhabditophora</taxon>
        <taxon>Macrostomorpha</taxon>
        <taxon>Macrostomida</taxon>
        <taxon>Macrostomidae</taxon>
        <taxon>Macrostomum</taxon>
    </lineage>
</organism>